<name>A0A9Q1JDT4_SYNKA</name>
<reference evidence="2" key="1">
    <citation type="journal article" date="2023" name="Science">
        <title>Genome structures resolve the early diversification of teleost fishes.</title>
        <authorList>
            <person name="Parey E."/>
            <person name="Louis A."/>
            <person name="Montfort J."/>
            <person name="Bouchez O."/>
            <person name="Roques C."/>
            <person name="Iampietro C."/>
            <person name="Lluch J."/>
            <person name="Castinel A."/>
            <person name="Donnadieu C."/>
            <person name="Desvignes T."/>
            <person name="Floi Bucao C."/>
            <person name="Jouanno E."/>
            <person name="Wen M."/>
            <person name="Mejri S."/>
            <person name="Dirks R."/>
            <person name="Jansen H."/>
            <person name="Henkel C."/>
            <person name="Chen W.J."/>
            <person name="Zahm M."/>
            <person name="Cabau C."/>
            <person name="Klopp C."/>
            <person name="Thompson A.W."/>
            <person name="Robinson-Rechavi M."/>
            <person name="Braasch I."/>
            <person name="Lecointre G."/>
            <person name="Bobe J."/>
            <person name="Postlethwait J.H."/>
            <person name="Berthelot C."/>
            <person name="Roest Crollius H."/>
            <person name="Guiguen Y."/>
        </authorList>
    </citation>
    <scope>NUCLEOTIDE SEQUENCE</scope>
    <source>
        <strain evidence="2">WJC10195</strain>
    </source>
</reference>
<dbReference type="Proteomes" id="UP001152622">
    <property type="component" value="Chromosome 1"/>
</dbReference>
<evidence type="ECO:0000313" key="2">
    <source>
        <dbReference type="EMBL" id="KAJ8382961.1"/>
    </source>
</evidence>
<protein>
    <submittedName>
        <fullName evidence="2">Uncharacterized protein</fullName>
    </submittedName>
</protein>
<keyword evidence="3" id="KW-1185">Reference proteome</keyword>
<dbReference type="AlphaFoldDB" id="A0A9Q1JDT4"/>
<sequence length="97" mass="10863">MLYPCGKPKVKLQLPLLQLINLRPVSGENPTDLLPTRHPSEGQNKAQPGRCVDIAALAAARRRLKTAAKSVILHVWGARQPISRREQRRRLFKIGPV</sequence>
<evidence type="ECO:0000256" key="1">
    <source>
        <dbReference type="SAM" id="MobiDB-lite"/>
    </source>
</evidence>
<evidence type="ECO:0000313" key="3">
    <source>
        <dbReference type="Proteomes" id="UP001152622"/>
    </source>
</evidence>
<organism evidence="2 3">
    <name type="scientific">Synaphobranchus kaupii</name>
    <name type="common">Kaup's arrowtooth eel</name>
    <dbReference type="NCBI Taxonomy" id="118154"/>
    <lineage>
        <taxon>Eukaryota</taxon>
        <taxon>Metazoa</taxon>
        <taxon>Chordata</taxon>
        <taxon>Craniata</taxon>
        <taxon>Vertebrata</taxon>
        <taxon>Euteleostomi</taxon>
        <taxon>Actinopterygii</taxon>
        <taxon>Neopterygii</taxon>
        <taxon>Teleostei</taxon>
        <taxon>Anguilliformes</taxon>
        <taxon>Synaphobranchidae</taxon>
        <taxon>Synaphobranchus</taxon>
    </lineage>
</organism>
<gene>
    <name evidence="2" type="ORF">SKAU_G00037390</name>
</gene>
<comment type="caution">
    <text evidence="2">The sequence shown here is derived from an EMBL/GenBank/DDBJ whole genome shotgun (WGS) entry which is preliminary data.</text>
</comment>
<accession>A0A9Q1JDT4</accession>
<proteinExistence type="predicted"/>
<feature type="region of interest" description="Disordered" evidence="1">
    <location>
        <begin position="28"/>
        <end position="47"/>
    </location>
</feature>
<dbReference type="EMBL" id="JAINUF010000001">
    <property type="protein sequence ID" value="KAJ8382961.1"/>
    <property type="molecule type" value="Genomic_DNA"/>
</dbReference>